<dbReference type="EMBL" id="BPLQ01004379">
    <property type="protein sequence ID" value="GIY07684.1"/>
    <property type="molecule type" value="Genomic_DNA"/>
</dbReference>
<name>A0AAV4QE61_9ARAC</name>
<keyword evidence="2" id="KW-1185">Reference proteome</keyword>
<reference evidence="1 2" key="1">
    <citation type="submission" date="2021-06" db="EMBL/GenBank/DDBJ databases">
        <title>Caerostris darwini draft genome.</title>
        <authorList>
            <person name="Kono N."/>
            <person name="Arakawa K."/>
        </authorList>
    </citation>
    <scope>NUCLEOTIDE SEQUENCE [LARGE SCALE GENOMIC DNA]</scope>
</reference>
<evidence type="ECO:0000313" key="1">
    <source>
        <dbReference type="EMBL" id="GIY07684.1"/>
    </source>
</evidence>
<dbReference type="Proteomes" id="UP001054837">
    <property type="component" value="Unassembled WGS sequence"/>
</dbReference>
<evidence type="ECO:0000313" key="2">
    <source>
        <dbReference type="Proteomes" id="UP001054837"/>
    </source>
</evidence>
<proteinExistence type="predicted"/>
<protein>
    <submittedName>
        <fullName evidence="1">Uncharacterized protein</fullName>
    </submittedName>
</protein>
<gene>
    <name evidence="1" type="ORF">CDAR_26471</name>
</gene>
<organism evidence="1 2">
    <name type="scientific">Caerostris darwini</name>
    <dbReference type="NCBI Taxonomy" id="1538125"/>
    <lineage>
        <taxon>Eukaryota</taxon>
        <taxon>Metazoa</taxon>
        <taxon>Ecdysozoa</taxon>
        <taxon>Arthropoda</taxon>
        <taxon>Chelicerata</taxon>
        <taxon>Arachnida</taxon>
        <taxon>Araneae</taxon>
        <taxon>Araneomorphae</taxon>
        <taxon>Entelegynae</taxon>
        <taxon>Araneoidea</taxon>
        <taxon>Araneidae</taxon>
        <taxon>Caerostris</taxon>
    </lineage>
</organism>
<dbReference type="AlphaFoldDB" id="A0AAV4QE61"/>
<sequence>MKLPEDKVLRLSTTNSYIVVKQSLIICEHCCFQGKRERRNPFHPLTAISNLILPSREGKECELRAAARHQTPRIGKFNVTHCRKGFKQRGVGFDHPPRQFGVTFPSLLLIRTSTGEEEMDKFKPDQNPWSTYTLCPHSPIPFRAGDLIQCYELPMRHDPISP</sequence>
<accession>A0AAV4QE61</accession>
<comment type="caution">
    <text evidence="1">The sequence shown here is derived from an EMBL/GenBank/DDBJ whole genome shotgun (WGS) entry which is preliminary data.</text>
</comment>